<evidence type="ECO:0000259" key="6">
    <source>
        <dbReference type="PROSITE" id="PS50811"/>
    </source>
</evidence>
<dbReference type="InterPro" id="IPR036576">
    <property type="entry name" value="WRKY_dom_sf"/>
</dbReference>
<keyword evidence="4" id="KW-0804">Transcription</keyword>
<dbReference type="SUPFAM" id="SSF118290">
    <property type="entry name" value="WRKY DNA-binding domain"/>
    <property type="match status" value="1"/>
</dbReference>
<accession>A0AB40B300</accession>
<dbReference type="SMART" id="SM00774">
    <property type="entry name" value="WRKY"/>
    <property type="match status" value="1"/>
</dbReference>
<proteinExistence type="predicted"/>
<dbReference type="InterPro" id="IPR044810">
    <property type="entry name" value="WRKY_plant"/>
</dbReference>
<reference evidence="8" key="1">
    <citation type="submission" date="2025-08" db="UniProtKB">
        <authorList>
            <consortium name="RefSeq"/>
        </authorList>
    </citation>
    <scope>IDENTIFICATION</scope>
</reference>
<feature type="domain" description="WRKY" evidence="6">
    <location>
        <begin position="55"/>
        <end position="121"/>
    </location>
</feature>
<evidence type="ECO:0000256" key="3">
    <source>
        <dbReference type="ARBA" id="ARBA00023125"/>
    </source>
</evidence>
<dbReference type="Proteomes" id="UP001515500">
    <property type="component" value="Unplaced"/>
</dbReference>
<dbReference type="GO" id="GO:0003700">
    <property type="term" value="F:DNA-binding transcription factor activity"/>
    <property type="evidence" value="ECO:0007669"/>
    <property type="project" value="InterPro"/>
</dbReference>
<dbReference type="InterPro" id="IPR003657">
    <property type="entry name" value="WRKY_dom"/>
</dbReference>
<evidence type="ECO:0000313" key="7">
    <source>
        <dbReference type="Proteomes" id="UP001515500"/>
    </source>
</evidence>
<protein>
    <submittedName>
        <fullName evidence="8">WRKY transcription factor WRKY62-like</fullName>
    </submittedName>
</protein>
<dbReference type="PROSITE" id="PS50811">
    <property type="entry name" value="WRKY"/>
    <property type="match status" value="1"/>
</dbReference>
<comment type="subcellular location">
    <subcellularLocation>
        <location evidence="1">Nucleus</location>
    </subcellularLocation>
</comment>
<dbReference type="GeneID" id="120257538"/>
<dbReference type="RefSeq" id="XP_039120931.1">
    <property type="nucleotide sequence ID" value="XM_039264997.1"/>
</dbReference>
<evidence type="ECO:0000256" key="5">
    <source>
        <dbReference type="ARBA" id="ARBA00023242"/>
    </source>
</evidence>
<dbReference type="PANTHER" id="PTHR31429:SF3">
    <property type="entry name" value="WRKY TRANSCRIPTION FACTOR 40-RELATED"/>
    <property type="match status" value="1"/>
</dbReference>
<name>A0AB40B300_DIOCR</name>
<dbReference type="PANTHER" id="PTHR31429">
    <property type="entry name" value="WRKY TRANSCRIPTION FACTOR 36-RELATED"/>
    <property type="match status" value="1"/>
</dbReference>
<evidence type="ECO:0000256" key="1">
    <source>
        <dbReference type="ARBA" id="ARBA00004123"/>
    </source>
</evidence>
<organism evidence="7 8">
    <name type="scientific">Dioscorea cayennensis subsp. rotundata</name>
    <name type="common">White Guinea yam</name>
    <name type="synonym">Dioscorea rotundata</name>
    <dbReference type="NCBI Taxonomy" id="55577"/>
    <lineage>
        <taxon>Eukaryota</taxon>
        <taxon>Viridiplantae</taxon>
        <taxon>Streptophyta</taxon>
        <taxon>Embryophyta</taxon>
        <taxon>Tracheophyta</taxon>
        <taxon>Spermatophyta</taxon>
        <taxon>Magnoliopsida</taxon>
        <taxon>Liliopsida</taxon>
        <taxon>Dioscoreales</taxon>
        <taxon>Dioscoreaceae</taxon>
        <taxon>Dioscorea</taxon>
    </lineage>
</organism>
<evidence type="ECO:0000313" key="8">
    <source>
        <dbReference type="RefSeq" id="XP_039120931.1"/>
    </source>
</evidence>
<keyword evidence="3" id="KW-0238">DNA-binding</keyword>
<dbReference type="Gene3D" id="2.20.25.80">
    <property type="entry name" value="WRKY domain"/>
    <property type="match status" value="1"/>
</dbReference>
<dbReference type="GO" id="GO:0005634">
    <property type="term" value="C:nucleus"/>
    <property type="evidence" value="ECO:0007669"/>
    <property type="project" value="UniProtKB-SubCell"/>
</dbReference>
<keyword evidence="2" id="KW-0805">Transcription regulation</keyword>
<evidence type="ECO:0000256" key="2">
    <source>
        <dbReference type="ARBA" id="ARBA00023015"/>
    </source>
</evidence>
<gene>
    <name evidence="8" type="primary">LOC120257538</name>
</gene>
<evidence type="ECO:0000256" key="4">
    <source>
        <dbReference type="ARBA" id="ARBA00023163"/>
    </source>
</evidence>
<sequence length="223" mass="25707">MLDLVSTNVDNLKAQVEKITREMDLDDGLMIIKEMPLELQNTKTWTSFFRCDDNNGSLTTKDGYHWRKYGQKVTRNNPFPRAYFRCAMAPKCLVRKKVQRCSNNAKFLMATYEGEHNHPPPNKYFLNTTQSTTNSNLILSMTSCLDLNPSKNAEIFSENHKNNEYFNTCINEAGTSNNNNNNRLEEYINLLKSDPNFTQLLARKIVFSMLNNNNNNNNNSKIG</sequence>
<dbReference type="AlphaFoldDB" id="A0AB40B300"/>
<keyword evidence="7" id="KW-1185">Reference proteome</keyword>
<dbReference type="GO" id="GO:0043565">
    <property type="term" value="F:sequence-specific DNA binding"/>
    <property type="evidence" value="ECO:0007669"/>
    <property type="project" value="InterPro"/>
</dbReference>
<keyword evidence="5" id="KW-0539">Nucleus</keyword>
<dbReference type="Pfam" id="PF03106">
    <property type="entry name" value="WRKY"/>
    <property type="match status" value="1"/>
</dbReference>